<name>A0AAV0XVB8_9HEMI</name>
<keyword evidence="1" id="KW-0175">Coiled coil</keyword>
<dbReference type="Proteomes" id="UP001160148">
    <property type="component" value="Unassembled WGS sequence"/>
</dbReference>
<comment type="caution">
    <text evidence="2">The sequence shown here is derived from an EMBL/GenBank/DDBJ whole genome shotgun (WGS) entry which is preliminary data.</text>
</comment>
<accession>A0AAV0XVB8</accession>
<evidence type="ECO:0000313" key="2">
    <source>
        <dbReference type="EMBL" id="CAI6372353.1"/>
    </source>
</evidence>
<dbReference type="AlphaFoldDB" id="A0AAV0XVB8"/>
<dbReference type="EMBL" id="CARXXK010001029">
    <property type="protein sequence ID" value="CAI6372353.1"/>
    <property type="molecule type" value="Genomic_DNA"/>
</dbReference>
<evidence type="ECO:0000313" key="3">
    <source>
        <dbReference type="Proteomes" id="UP001160148"/>
    </source>
</evidence>
<keyword evidence="3" id="KW-1185">Reference proteome</keyword>
<reference evidence="2 3" key="1">
    <citation type="submission" date="2023-01" db="EMBL/GenBank/DDBJ databases">
        <authorList>
            <person name="Whitehead M."/>
        </authorList>
    </citation>
    <scope>NUCLEOTIDE SEQUENCE [LARGE SCALE GENOMIC DNA]</scope>
</reference>
<proteinExistence type="predicted"/>
<organism evidence="2 3">
    <name type="scientific">Macrosiphum euphorbiae</name>
    <name type="common">potato aphid</name>
    <dbReference type="NCBI Taxonomy" id="13131"/>
    <lineage>
        <taxon>Eukaryota</taxon>
        <taxon>Metazoa</taxon>
        <taxon>Ecdysozoa</taxon>
        <taxon>Arthropoda</taxon>
        <taxon>Hexapoda</taxon>
        <taxon>Insecta</taxon>
        <taxon>Pterygota</taxon>
        <taxon>Neoptera</taxon>
        <taxon>Paraneoptera</taxon>
        <taxon>Hemiptera</taxon>
        <taxon>Sternorrhyncha</taxon>
        <taxon>Aphidomorpha</taxon>
        <taxon>Aphidoidea</taxon>
        <taxon>Aphididae</taxon>
        <taxon>Macrosiphini</taxon>
        <taxon>Macrosiphum</taxon>
    </lineage>
</organism>
<protein>
    <submittedName>
        <fullName evidence="2">Uncharacterized protein</fullName>
    </submittedName>
</protein>
<gene>
    <name evidence="2" type="ORF">MEUPH1_LOCUS26240</name>
</gene>
<sequence>MEIHSKELKVASEKHVEKLECILEEETQPKHDEEIIRNLQARVLREEWEKREKLERLQEEHIHCCWSKKREERKEFEIEQREKENQLLEAQQILIELEAEKQRLDEELTRAQKKN</sequence>
<feature type="coiled-coil region" evidence="1">
    <location>
        <begin position="69"/>
        <end position="114"/>
    </location>
</feature>
<evidence type="ECO:0000256" key="1">
    <source>
        <dbReference type="SAM" id="Coils"/>
    </source>
</evidence>